<feature type="compositionally biased region" description="Low complexity" evidence="1">
    <location>
        <begin position="50"/>
        <end position="79"/>
    </location>
</feature>
<protein>
    <submittedName>
        <fullName evidence="2">Uncharacterized protein</fullName>
    </submittedName>
</protein>
<dbReference type="OMA" id="ENYIVFQ"/>
<evidence type="ECO:0000313" key="2">
    <source>
        <dbReference type="EMBL" id="CAD8098691.1"/>
    </source>
</evidence>
<comment type="caution">
    <text evidence="2">The sequence shown here is derived from an EMBL/GenBank/DDBJ whole genome shotgun (WGS) entry which is preliminary data.</text>
</comment>
<dbReference type="AlphaFoldDB" id="A0A8S1P6Z9"/>
<reference evidence="2" key="1">
    <citation type="submission" date="2021-01" db="EMBL/GenBank/DDBJ databases">
        <authorList>
            <consortium name="Genoscope - CEA"/>
            <person name="William W."/>
        </authorList>
    </citation>
    <scope>NUCLEOTIDE SEQUENCE</scope>
</reference>
<proteinExistence type="predicted"/>
<name>A0A8S1P6Z9_PARPR</name>
<gene>
    <name evidence="2" type="ORF">PPRIM_AZ9-3.1.T1070167</name>
</gene>
<dbReference type="EMBL" id="CAJJDM010000110">
    <property type="protein sequence ID" value="CAD8098691.1"/>
    <property type="molecule type" value="Genomic_DNA"/>
</dbReference>
<keyword evidence="3" id="KW-1185">Reference proteome</keyword>
<feature type="region of interest" description="Disordered" evidence="1">
    <location>
        <begin position="23"/>
        <end position="81"/>
    </location>
</feature>
<accession>A0A8S1P6Z9</accession>
<evidence type="ECO:0000313" key="3">
    <source>
        <dbReference type="Proteomes" id="UP000688137"/>
    </source>
</evidence>
<dbReference type="Proteomes" id="UP000688137">
    <property type="component" value="Unassembled WGS sequence"/>
</dbReference>
<sequence>MKGPKQNLYKLENYIVFQKPIQISPPSTPEEIYTIQPKPSLSTIKKKSTNMETTSSNQQQNNQDNNNANSPNFPSSVSPERLGEQCLSPLKLMRNTYDKIDSPISIRLPNRRATKLCTKVLQKYKNKYFV</sequence>
<organism evidence="2 3">
    <name type="scientific">Paramecium primaurelia</name>
    <dbReference type="NCBI Taxonomy" id="5886"/>
    <lineage>
        <taxon>Eukaryota</taxon>
        <taxon>Sar</taxon>
        <taxon>Alveolata</taxon>
        <taxon>Ciliophora</taxon>
        <taxon>Intramacronucleata</taxon>
        <taxon>Oligohymenophorea</taxon>
        <taxon>Peniculida</taxon>
        <taxon>Parameciidae</taxon>
        <taxon>Paramecium</taxon>
    </lineage>
</organism>
<evidence type="ECO:0000256" key="1">
    <source>
        <dbReference type="SAM" id="MobiDB-lite"/>
    </source>
</evidence>